<dbReference type="Proteomes" id="UP000436047">
    <property type="component" value="Unassembled WGS sequence"/>
</dbReference>
<protein>
    <submittedName>
        <fullName evidence="1">Uncharacterized protein</fullName>
    </submittedName>
</protein>
<accession>A0A6N7WPB7</accession>
<comment type="caution">
    <text evidence="1">The sequence shown here is derived from an EMBL/GenBank/DDBJ whole genome shotgun (WGS) entry which is preliminary data.</text>
</comment>
<dbReference type="AlphaFoldDB" id="A0A6N7WPB7"/>
<sequence length="106" mass="12726">MRFYYENCMGDSGYFTERKDNIVNAIYSAWNIEAILYIAEKIKDNKKKEKITLIFSPHEDNEVNNELLKPYGLYMVDGERYRELHWIKDRSLARSPNNWSELKLLN</sequence>
<evidence type="ECO:0000313" key="1">
    <source>
        <dbReference type="EMBL" id="MSS91288.1"/>
    </source>
</evidence>
<organism evidence="1 2">
    <name type="scientific">Eisenbergiella porci</name>
    <dbReference type="NCBI Taxonomy" id="2652274"/>
    <lineage>
        <taxon>Bacteria</taxon>
        <taxon>Bacillati</taxon>
        <taxon>Bacillota</taxon>
        <taxon>Clostridia</taxon>
        <taxon>Lachnospirales</taxon>
        <taxon>Lachnospiraceae</taxon>
        <taxon>Eisenbergiella</taxon>
    </lineage>
</organism>
<reference evidence="1 2" key="1">
    <citation type="submission" date="2019-08" db="EMBL/GenBank/DDBJ databases">
        <title>In-depth cultivation of the pig gut microbiome towards novel bacterial diversity and tailored functional studies.</title>
        <authorList>
            <person name="Wylensek D."/>
            <person name="Hitch T.C.A."/>
            <person name="Clavel T."/>
        </authorList>
    </citation>
    <scope>NUCLEOTIDE SEQUENCE [LARGE SCALE GENOMIC DNA]</scope>
    <source>
        <strain evidence="1 2">WCA-389-WT-23B</strain>
    </source>
</reference>
<keyword evidence="2" id="KW-1185">Reference proteome</keyword>
<gene>
    <name evidence="1" type="ORF">FYJ45_24545</name>
</gene>
<proteinExistence type="predicted"/>
<evidence type="ECO:0000313" key="2">
    <source>
        <dbReference type="Proteomes" id="UP000436047"/>
    </source>
</evidence>
<dbReference type="EMBL" id="VUMI01000061">
    <property type="protein sequence ID" value="MSS91288.1"/>
    <property type="molecule type" value="Genomic_DNA"/>
</dbReference>
<name>A0A6N7WPB7_9FIRM</name>